<dbReference type="AlphaFoldDB" id="A0A2T6GD30"/>
<name>A0A2T6GD30_9PSED</name>
<evidence type="ECO:0000256" key="1">
    <source>
        <dbReference type="SAM" id="SignalP"/>
    </source>
</evidence>
<comment type="caution">
    <text evidence="2">The sequence shown here is derived from an EMBL/GenBank/DDBJ whole genome shotgun (WGS) entry which is preliminary data.</text>
</comment>
<dbReference type="InterPro" id="IPR011090">
    <property type="entry name" value="Integr_conj_element_PFL4709"/>
</dbReference>
<dbReference type="EMBL" id="PYJM01000008">
    <property type="protein sequence ID" value="PUA42064.1"/>
    <property type="molecule type" value="Genomic_DNA"/>
</dbReference>
<feature type="chain" id="PRO_5015463789" evidence="1">
    <location>
        <begin position="37"/>
        <end position="153"/>
    </location>
</feature>
<keyword evidence="1" id="KW-0732">Signal</keyword>
<dbReference type="Proteomes" id="UP000244178">
    <property type="component" value="Unassembled WGS sequence"/>
</dbReference>
<feature type="signal peptide" evidence="1">
    <location>
        <begin position="1"/>
        <end position="36"/>
    </location>
</feature>
<reference evidence="2 3" key="1">
    <citation type="submission" date="2018-03" db="EMBL/GenBank/DDBJ databases">
        <title>Draft genome sequence of the plant growth promoting rhizobacterium Pseudomonas protegens strain BNJ-SS-45 isolated from wheat (Triticum aestivum) rhizosphere.</title>
        <authorList>
            <person name="Bajpai A."/>
            <person name="Shende K."/>
            <person name="Meena N."/>
            <person name="Upadhyayula S.R."/>
            <person name="Suravajhala P."/>
            <person name="Medicherla K.M."/>
            <person name="Johri B.N."/>
        </authorList>
    </citation>
    <scope>NUCLEOTIDE SEQUENCE [LARGE SCALE GENOMIC DNA]</scope>
    <source>
        <strain evidence="2 3">BNJ-SS-45</strain>
    </source>
</reference>
<organism evidence="2 3">
    <name type="scientific">Pseudomonas protegens</name>
    <dbReference type="NCBI Taxonomy" id="380021"/>
    <lineage>
        <taxon>Bacteria</taxon>
        <taxon>Pseudomonadati</taxon>
        <taxon>Pseudomonadota</taxon>
        <taxon>Gammaproteobacteria</taxon>
        <taxon>Pseudomonadales</taxon>
        <taxon>Pseudomonadaceae</taxon>
        <taxon>Pseudomonas</taxon>
    </lineage>
</organism>
<sequence length="153" mass="17219">MPTLNRLRFSASPSVRCAWLASLALTALFQSHPVLAETEDIWIVTDHAHPVKAPADVRMILLDEQQRLEEQLSRLLPADPAQAAVFAQRYLASPEGLRFQQNLRKARQDVTDAWSLGLLKLPAVVLDRHHVVYGQPDVAIALERIAQFRRNSP</sequence>
<dbReference type="RefSeq" id="WP_108546228.1">
    <property type="nucleotide sequence ID" value="NZ_PYJM01000008.1"/>
</dbReference>
<protein>
    <submittedName>
        <fullName evidence="2">TIGR03757 family integrating conjugative element protein</fullName>
    </submittedName>
</protein>
<evidence type="ECO:0000313" key="3">
    <source>
        <dbReference type="Proteomes" id="UP000244178"/>
    </source>
</evidence>
<dbReference type="Pfam" id="PF07511">
    <property type="entry name" value="DUF1525"/>
    <property type="match status" value="1"/>
</dbReference>
<accession>A0A2T6GD30</accession>
<dbReference type="NCBIfam" id="TIGR03757">
    <property type="entry name" value="conj_TIGR03757"/>
    <property type="match status" value="1"/>
</dbReference>
<evidence type="ECO:0000313" key="2">
    <source>
        <dbReference type="EMBL" id="PUA42064.1"/>
    </source>
</evidence>
<gene>
    <name evidence="2" type="ORF">C5U62_29940</name>
</gene>
<proteinExistence type="predicted"/>